<feature type="domain" description="2EXR" evidence="1">
    <location>
        <begin position="2"/>
        <end position="121"/>
    </location>
</feature>
<keyword evidence="3" id="KW-1185">Reference proteome</keyword>
<evidence type="ECO:0000259" key="1">
    <source>
        <dbReference type="Pfam" id="PF20150"/>
    </source>
</evidence>
<dbReference type="RefSeq" id="XP_025549349.1">
    <property type="nucleotide sequence ID" value="XM_025695571.1"/>
</dbReference>
<dbReference type="AlphaFoldDB" id="A0A395HS76"/>
<name>A0A395HS76_ASPHC</name>
<dbReference type="VEuPathDB" id="FungiDB:BO97DRAFT_407104"/>
<dbReference type="InterPro" id="IPR045518">
    <property type="entry name" value="2EXR"/>
</dbReference>
<proteinExistence type="predicted"/>
<protein>
    <recommendedName>
        <fullName evidence="1">2EXR domain-containing protein</fullName>
    </recommendedName>
</protein>
<dbReference type="Pfam" id="PF20150">
    <property type="entry name" value="2EXR"/>
    <property type="match status" value="1"/>
</dbReference>
<dbReference type="GeneID" id="37199860"/>
<dbReference type="Proteomes" id="UP000248961">
    <property type="component" value="Unassembled WGS sequence"/>
</dbReference>
<evidence type="ECO:0000313" key="3">
    <source>
        <dbReference type="Proteomes" id="UP000248961"/>
    </source>
</evidence>
<organism evidence="2 3">
    <name type="scientific">Aspergillus homomorphus (strain CBS 101889)</name>
    <dbReference type="NCBI Taxonomy" id="1450537"/>
    <lineage>
        <taxon>Eukaryota</taxon>
        <taxon>Fungi</taxon>
        <taxon>Dikarya</taxon>
        <taxon>Ascomycota</taxon>
        <taxon>Pezizomycotina</taxon>
        <taxon>Eurotiomycetes</taxon>
        <taxon>Eurotiomycetidae</taxon>
        <taxon>Eurotiales</taxon>
        <taxon>Aspergillaceae</taxon>
        <taxon>Aspergillus</taxon>
        <taxon>Aspergillus subgen. Circumdati</taxon>
    </lineage>
</organism>
<sequence>MFTQFPDLPPELRNSIWQLALPNEIKPGVLFQFRRGCWGPLHLTDSHPAYDPTTPDENIALEFFPERLGPISTRTSLLLVNREAHGICLSWIQELGLKVYFSHEEQRHILTRCFKRDHDILYISPTQLNDFAVDPLDRQAEPDLMERIILGGDGLTQVAVPASLLEREPTALEEIQECFPRLQLVFVVLNAPDEIAAEETWEIREQGKALVHSAERGQFEWGEGESLCEEAVYRHIEEVGRRLTLALSSDFNEGFELRPVAVVKRGSKISKLLG</sequence>
<evidence type="ECO:0000313" key="2">
    <source>
        <dbReference type="EMBL" id="RAL10195.1"/>
    </source>
</evidence>
<dbReference type="EMBL" id="KZ824297">
    <property type="protein sequence ID" value="RAL10195.1"/>
    <property type="molecule type" value="Genomic_DNA"/>
</dbReference>
<dbReference type="OrthoDB" id="3546385at2759"/>
<accession>A0A395HS76</accession>
<gene>
    <name evidence="2" type="ORF">BO97DRAFT_407104</name>
</gene>
<reference evidence="2 3" key="1">
    <citation type="submission" date="2018-02" db="EMBL/GenBank/DDBJ databases">
        <title>The genomes of Aspergillus section Nigri reveals drivers in fungal speciation.</title>
        <authorList>
            <consortium name="DOE Joint Genome Institute"/>
            <person name="Vesth T.C."/>
            <person name="Nybo J."/>
            <person name="Theobald S."/>
            <person name="Brandl J."/>
            <person name="Frisvad J.C."/>
            <person name="Nielsen K.F."/>
            <person name="Lyhne E.K."/>
            <person name="Kogle M.E."/>
            <person name="Kuo A."/>
            <person name="Riley R."/>
            <person name="Clum A."/>
            <person name="Nolan M."/>
            <person name="Lipzen A."/>
            <person name="Salamov A."/>
            <person name="Henrissat B."/>
            <person name="Wiebenga A."/>
            <person name="De vries R.P."/>
            <person name="Grigoriev I.V."/>
            <person name="Mortensen U.H."/>
            <person name="Andersen M.R."/>
            <person name="Baker S.E."/>
        </authorList>
    </citation>
    <scope>NUCLEOTIDE SEQUENCE [LARGE SCALE GENOMIC DNA]</scope>
    <source>
        <strain evidence="2 3">CBS 101889</strain>
    </source>
</reference>